<feature type="domain" description="Archaeal Type IV pilin N-terminal" evidence="2">
    <location>
        <begin position="10"/>
        <end position="63"/>
    </location>
</feature>
<dbReference type="HOGENOM" id="CLU_2032831_0_0_2"/>
<gene>
    <name evidence="3" type="ORF">J07HQW2_00417</name>
</gene>
<proteinExistence type="predicted"/>
<dbReference type="InterPro" id="IPR013373">
    <property type="entry name" value="Flagellin/pilin_N_arc"/>
</dbReference>
<keyword evidence="1" id="KW-0812">Transmembrane</keyword>
<dbReference type="RefSeq" id="WP_021053477.1">
    <property type="nucleotide sequence ID" value="NZ_KE356561.1"/>
</dbReference>
<feature type="transmembrane region" description="Helical" evidence="1">
    <location>
        <begin position="12"/>
        <end position="37"/>
    </location>
</feature>
<keyword evidence="1" id="KW-0472">Membrane</keyword>
<evidence type="ECO:0000313" key="3">
    <source>
        <dbReference type="EMBL" id="ERG93983.1"/>
    </source>
</evidence>
<dbReference type="InterPro" id="IPR012859">
    <property type="entry name" value="Pilin_N_archaeal"/>
</dbReference>
<dbReference type="Proteomes" id="UP000030710">
    <property type="component" value="Unassembled WGS sequence"/>
</dbReference>
<evidence type="ECO:0000313" key="4">
    <source>
        <dbReference type="Proteomes" id="UP000030710"/>
    </source>
</evidence>
<evidence type="ECO:0000259" key="2">
    <source>
        <dbReference type="Pfam" id="PF07790"/>
    </source>
</evidence>
<dbReference type="STRING" id="1238425.J07HQW2_00417"/>
<dbReference type="Pfam" id="PF07790">
    <property type="entry name" value="Pilin_N"/>
    <property type="match status" value="1"/>
</dbReference>
<keyword evidence="1" id="KW-1133">Transmembrane helix</keyword>
<dbReference type="eggNOG" id="arCOG02416">
    <property type="taxonomic scope" value="Archaea"/>
</dbReference>
<dbReference type="EMBL" id="KE356561">
    <property type="protein sequence ID" value="ERG93983.1"/>
    <property type="molecule type" value="Genomic_DNA"/>
</dbReference>
<sequence>MFSIKNRAEDGVSPVVGVTLLIGVTVILAAVVGGFVLDLGNNVQENPQAGVSFSQDGTNVSVQVVSMENADSLDVRLDETSQGSLASVGDSLDVVGSSGADITIVGTLDGKDAVLQTYTVE</sequence>
<organism evidence="3 4">
    <name type="scientific">Haloquadratum walsbyi J07HQW2</name>
    <dbReference type="NCBI Taxonomy" id="1238425"/>
    <lineage>
        <taxon>Archaea</taxon>
        <taxon>Methanobacteriati</taxon>
        <taxon>Methanobacteriota</taxon>
        <taxon>Stenosarchaea group</taxon>
        <taxon>Halobacteria</taxon>
        <taxon>Halobacteriales</taxon>
        <taxon>Haloferacaceae</taxon>
        <taxon>Haloquadratum</taxon>
    </lineage>
</organism>
<reference evidence="3 4" key="1">
    <citation type="journal article" date="2013" name="PLoS ONE">
        <title>Assembly-driven community genomics of a hypersaline microbial ecosystem.</title>
        <authorList>
            <person name="Podell S."/>
            <person name="Ugalde J.A."/>
            <person name="Narasingarao P."/>
            <person name="Banfield J.F."/>
            <person name="Heidelberg K.B."/>
            <person name="Allen E.E."/>
        </authorList>
    </citation>
    <scope>NUCLEOTIDE SEQUENCE [LARGE SCALE GENOMIC DNA]</scope>
    <source>
        <strain evidence="4">J07HQW2</strain>
    </source>
</reference>
<evidence type="ECO:0000256" key="1">
    <source>
        <dbReference type="SAM" id="Phobius"/>
    </source>
</evidence>
<dbReference type="NCBIfam" id="TIGR02537">
    <property type="entry name" value="arch_flag_Nterm"/>
    <property type="match status" value="1"/>
</dbReference>
<protein>
    <recommendedName>
        <fullName evidence="2">Archaeal Type IV pilin N-terminal domain-containing protein</fullName>
    </recommendedName>
</protein>
<accession>U1NBH5</accession>
<name>U1NBH5_9EURY</name>
<dbReference type="AlphaFoldDB" id="U1NBH5"/>